<dbReference type="Proteomes" id="UP000515703">
    <property type="component" value="Chromosome"/>
</dbReference>
<keyword evidence="2" id="KW-1185">Reference proteome</keyword>
<dbReference type="Gene3D" id="3.40.50.20">
    <property type="match status" value="1"/>
</dbReference>
<organism evidence="1 2">
    <name type="scientific">Anaerocolumna chitinilytica</name>
    <dbReference type="NCBI Taxonomy" id="1727145"/>
    <lineage>
        <taxon>Bacteria</taxon>
        <taxon>Bacillati</taxon>
        <taxon>Bacillota</taxon>
        <taxon>Clostridia</taxon>
        <taxon>Lachnospirales</taxon>
        <taxon>Lachnospiraceae</taxon>
        <taxon>Anaerocolumna</taxon>
    </lineage>
</organism>
<protein>
    <submittedName>
        <fullName evidence="1">Uncharacterized protein</fullName>
    </submittedName>
</protein>
<dbReference type="RefSeq" id="WP_185256805.1">
    <property type="nucleotide sequence ID" value="NZ_AP023368.1"/>
</dbReference>
<sequence>MKRKTIAVVSNDIDWSMLTGYSFANGLYHKLSEKYFIKIIIPSIGDDYFLGETERHINSNMVIKRIFPSGSYWRSTFNKKELQDYPIYEWLMFYEDDVLVANLRAEVDDEDIIICNSLFPFNLVYQAFPDRDIIYRSLDVMYSAFCGLHEWILSKNTDITNEEKQKMKGVEKTLFEFEKQACDKSRFILSLTENDENAMSRLFNVNSGKFIRMPLCFDKADFYDGFIPQSDNTLTVVNCVLISSNYYCAYELIKQIVNLSSELQMYTFHFIGSCCDAFKDDIFPSNCIKHGIVSDDKKKELLRMADCALTIPLQIHGMNAKNWDYILYGCVMLSDEQGVRGYGLKKGKDYLFTDPKRLRESLIEFKEMPKNIRLNIAQSAYKCALSELRYENYIPTFETLFKPYINDVKTECYIFGAGVEGKKCYEFIKESKFKCIGFIDNNEKIRNTKIYDETVFSPVDILGSISSEKKIYVIIAIRKIEIFTEIYKQLRTMICSDKILLFYNSVLYTENFNLEKLIEGETK</sequence>
<dbReference type="EMBL" id="AP023368">
    <property type="protein sequence ID" value="BCK01211.1"/>
    <property type="molecule type" value="Genomic_DNA"/>
</dbReference>
<evidence type="ECO:0000313" key="1">
    <source>
        <dbReference type="EMBL" id="BCK01211.1"/>
    </source>
</evidence>
<dbReference type="SUPFAM" id="SSF53335">
    <property type="entry name" value="S-adenosyl-L-methionine-dependent methyltransferases"/>
    <property type="match status" value="1"/>
</dbReference>
<dbReference type="InterPro" id="IPR029063">
    <property type="entry name" value="SAM-dependent_MTases_sf"/>
</dbReference>
<accession>A0A7M3S9E3</accession>
<reference evidence="1 2" key="1">
    <citation type="submission" date="2020-08" db="EMBL/GenBank/DDBJ databases">
        <title>Draft genome sequencing of an Anaerocolumna strain isolated from anoxic soil subjected to BSD treatment.</title>
        <authorList>
            <person name="Uek A."/>
            <person name="Tonouchi A."/>
        </authorList>
    </citation>
    <scope>NUCLEOTIDE SEQUENCE [LARGE SCALE GENOMIC DNA]</scope>
    <source>
        <strain evidence="1 2">CTTW</strain>
    </source>
</reference>
<dbReference type="AlphaFoldDB" id="A0A7M3S9E3"/>
<dbReference type="KEGG" id="acht:bsdcttw_42510"/>
<reference evidence="1 2" key="2">
    <citation type="submission" date="2020-08" db="EMBL/GenBank/DDBJ databases">
        <authorList>
            <person name="Ueki A."/>
            <person name="Tonouchi A."/>
        </authorList>
    </citation>
    <scope>NUCLEOTIDE SEQUENCE [LARGE SCALE GENOMIC DNA]</scope>
    <source>
        <strain evidence="1 2">CTTW</strain>
    </source>
</reference>
<gene>
    <name evidence="1" type="ORF">bsdcttw_42510</name>
</gene>
<proteinExistence type="predicted"/>
<name>A0A7M3S9E3_9FIRM</name>
<evidence type="ECO:0000313" key="2">
    <source>
        <dbReference type="Proteomes" id="UP000515703"/>
    </source>
</evidence>